<dbReference type="GO" id="GO:0016020">
    <property type="term" value="C:membrane"/>
    <property type="evidence" value="ECO:0007669"/>
    <property type="project" value="UniProtKB-SubCell"/>
</dbReference>
<reference evidence="2" key="1">
    <citation type="submission" date="2019-12" db="EMBL/GenBank/DDBJ databases">
        <title>Genome sequencing and annotation of Brassica cretica.</title>
        <authorList>
            <person name="Studholme D.J."/>
            <person name="Sarris P.F."/>
        </authorList>
    </citation>
    <scope>NUCLEOTIDE SEQUENCE</scope>
    <source>
        <strain evidence="2">PFS-001/15</strain>
        <tissue evidence="2">Leaf</tissue>
    </source>
</reference>
<accession>A0A8S9GXK2</accession>
<comment type="subcellular location">
    <subcellularLocation>
        <location evidence="1">Membrane</location>
        <topology evidence="1">Single-pass type I membrane protein</topology>
    </subcellularLocation>
</comment>
<sequence length="412" mass="45739">MYEEASICLPEHEEKFTRLLPSLRSYSKADVDDMVHGIYRAQEMSLDDTYKRLDDVLSMLAVEETAHPQSHVMEEIPSKEIILETPQASGNEQSIGHYSPIANNLQQFHMERDFPPLTHGRDDGLGEGVLSLSICCSLFQTYGDLSFNNLTGDVHGGRAPEYTSLTGNRLSGEVESGVFLKSNAHIDLSYNYFSWWPSCQENSNINAYQSSYLNNLNELLPCAGPTNYTSCFANICCSIVCVLRALTLHQRGDIMEIVDPVLQGDFNSKEAVRMIKVAFVCTNSSPSLRPTMSEAVKMLEGEINIRGVMSDPGLYGHNWSISNLINIDTHGSSSVSGVAHQTATTMQSSVSGSDLYPFCNESMILNSTEEFDASVFPAFLDMKQELDLKKEGVFDVMEAEKMMKALSCSIKY</sequence>
<dbReference type="PANTHER" id="PTHR48006:SF66">
    <property type="entry name" value="PROTEIN KINASE DOMAIN-CONTAINING PROTEIN"/>
    <property type="match status" value="1"/>
</dbReference>
<evidence type="ECO:0000313" key="2">
    <source>
        <dbReference type="EMBL" id="KAF2551135.1"/>
    </source>
</evidence>
<dbReference type="Gene3D" id="1.10.510.10">
    <property type="entry name" value="Transferase(Phosphotransferase) domain 1"/>
    <property type="match status" value="1"/>
</dbReference>
<gene>
    <name evidence="2" type="ORF">F2Q68_00034972</name>
</gene>
<dbReference type="PANTHER" id="PTHR48006">
    <property type="entry name" value="LEUCINE-RICH REPEAT-CONTAINING PROTEIN DDB_G0281931-RELATED"/>
    <property type="match status" value="1"/>
</dbReference>
<comment type="caution">
    <text evidence="2">The sequence shown here is derived from an EMBL/GenBank/DDBJ whole genome shotgun (WGS) entry which is preliminary data.</text>
</comment>
<dbReference type="Proteomes" id="UP000712281">
    <property type="component" value="Unassembled WGS sequence"/>
</dbReference>
<dbReference type="InterPro" id="IPR051824">
    <property type="entry name" value="LRR_Rcpt-Like_S/T_Kinase"/>
</dbReference>
<name>A0A8S9GXK2_BRACR</name>
<dbReference type="InterPro" id="IPR011009">
    <property type="entry name" value="Kinase-like_dom_sf"/>
</dbReference>
<proteinExistence type="predicted"/>
<evidence type="ECO:0000256" key="1">
    <source>
        <dbReference type="ARBA" id="ARBA00004479"/>
    </source>
</evidence>
<protein>
    <recommendedName>
        <fullName evidence="4">Serine-threonine/tyrosine-protein kinase catalytic domain-containing protein</fullName>
    </recommendedName>
</protein>
<dbReference type="EMBL" id="QGKW02001988">
    <property type="protein sequence ID" value="KAF2551135.1"/>
    <property type="molecule type" value="Genomic_DNA"/>
</dbReference>
<dbReference type="AlphaFoldDB" id="A0A8S9GXK2"/>
<evidence type="ECO:0008006" key="4">
    <source>
        <dbReference type="Google" id="ProtNLM"/>
    </source>
</evidence>
<evidence type="ECO:0000313" key="3">
    <source>
        <dbReference type="Proteomes" id="UP000712281"/>
    </source>
</evidence>
<organism evidence="2 3">
    <name type="scientific">Brassica cretica</name>
    <name type="common">Mustard</name>
    <dbReference type="NCBI Taxonomy" id="69181"/>
    <lineage>
        <taxon>Eukaryota</taxon>
        <taxon>Viridiplantae</taxon>
        <taxon>Streptophyta</taxon>
        <taxon>Embryophyta</taxon>
        <taxon>Tracheophyta</taxon>
        <taxon>Spermatophyta</taxon>
        <taxon>Magnoliopsida</taxon>
        <taxon>eudicotyledons</taxon>
        <taxon>Gunneridae</taxon>
        <taxon>Pentapetalae</taxon>
        <taxon>rosids</taxon>
        <taxon>malvids</taxon>
        <taxon>Brassicales</taxon>
        <taxon>Brassicaceae</taxon>
        <taxon>Brassiceae</taxon>
        <taxon>Brassica</taxon>
    </lineage>
</organism>
<dbReference type="SUPFAM" id="SSF56112">
    <property type="entry name" value="Protein kinase-like (PK-like)"/>
    <property type="match status" value="1"/>
</dbReference>